<dbReference type="GO" id="GO:0005634">
    <property type="term" value="C:nucleus"/>
    <property type="evidence" value="ECO:0007669"/>
    <property type="project" value="TreeGrafter"/>
</dbReference>
<gene>
    <name evidence="3" type="ORF">MICPUN_99353</name>
</gene>
<dbReference type="PANTHER" id="PTHR46820">
    <property type="entry name" value="HISTONE-LYSINE N-METHYLTRANSFERASE SETD7"/>
    <property type="match status" value="1"/>
</dbReference>
<dbReference type="SUPFAM" id="SSF82185">
    <property type="entry name" value="Histone H3 K4-specific methyltransferase SET7/9 N-terminal domain"/>
    <property type="match status" value="2"/>
</dbReference>
<keyword evidence="4" id="KW-1185">Reference proteome</keyword>
<dbReference type="OrthoDB" id="411785at2759"/>
<feature type="region of interest" description="Disordered" evidence="2">
    <location>
        <begin position="59"/>
        <end position="107"/>
    </location>
</feature>
<organism evidence="3 4">
    <name type="scientific">Micromonas commoda (strain RCC299 / NOUM17 / CCMP2709)</name>
    <name type="common">Picoplanktonic green alga</name>
    <dbReference type="NCBI Taxonomy" id="296587"/>
    <lineage>
        <taxon>Eukaryota</taxon>
        <taxon>Viridiplantae</taxon>
        <taxon>Chlorophyta</taxon>
        <taxon>Mamiellophyceae</taxon>
        <taxon>Mamiellales</taxon>
        <taxon>Mamiellaceae</taxon>
        <taxon>Micromonas</taxon>
    </lineage>
</organism>
<name>C1E173_MICCC</name>
<evidence type="ECO:0000256" key="2">
    <source>
        <dbReference type="SAM" id="MobiDB-lite"/>
    </source>
</evidence>
<dbReference type="GO" id="GO:0070828">
    <property type="term" value="P:heterochromatin organization"/>
    <property type="evidence" value="ECO:0007669"/>
    <property type="project" value="TreeGrafter"/>
</dbReference>
<dbReference type="OMA" id="EAGYYYH"/>
<dbReference type="Gene3D" id="2.20.110.10">
    <property type="entry name" value="Histone H3 K4-specific methyltransferase SET7/9 N-terminal domain"/>
    <property type="match status" value="2"/>
</dbReference>
<dbReference type="Gene3D" id="3.40.50.150">
    <property type="entry name" value="Vaccinia Virus protein VP39"/>
    <property type="match status" value="1"/>
</dbReference>
<dbReference type="STRING" id="296587.C1E173"/>
<evidence type="ECO:0000313" key="3">
    <source>
        <dbReference type="EMBL" id="ACO62121.1"/>
    </source>
</evidence>
<dbReference type="PANTHER" id="PTHR46820:SF1">
    <property type="entry name" value="HISTONE-LYSINE N-METHYLTRANSFERASE SETD7"/>
    <property type="match status" value="1"/>
</dbReference>
<sequence>MKRKAPASPPPGRDDVTVETFVHEDFAGRYDGEVDDEGRPHGAGILRLDDDGAWYEGEFRRGARHGQGTLHFPPDDDDDDDEDEDEDHDRKHGPMPETSLEGLSTRGDRVVGSFADDAIEGYAEYLSSDGTRRAGLWHDGELSGLIEEFDEDGECVFGGEMDADGNKNGRGWFSFPDGGCYGGQLAAGKPDGKGLYLFPLTYGVCPPESKLAAATFAFWGMYQSETKEWEAWDHRRDQAELEWQKVADGKRCPTSLAAKPDLEKDWRDEEPGPWSESPEMCGDDPEPPAGMPERMCMYGEWVGGKCVRAGFYEGFGFWKEHFWAQPHLSPLLADIFMCFFELGHTEGHGEERYAIAKAAGLSMRDEIEKFQLYSTEQGCHMPNNSEGPWGVVKAGADSYSGEKPRNHEPGELLGFVSGRRRALRGGWGERRWLPSDKIFFLGDDDGAPDPPAEGSGADPDGGSGAGGVFIIADDTDPVPGEAKVPDYDSEGDEKTFLTNIDVPLKRKDGSRRRIYTTLGEHAKVVVRDPPNCERRPYVHPVLGNILALVATRKITRDEDITVPPCYDTGWRLNPRTEAGYYYHLKNSPPAELFESGRGGEAGVGKVYVRAHGPWRALWLDKVEQGLAYDFNAGKAYAEDPAFVDFKHDPAVLGFEYVRAMATAAVAAIGANALNARTRALCVGLGAGALPAFLSRVVGLDVLCVEIDADVADAARNFLGVDFRETNPDDAFDVFNERSTLNDDRLSAARGSGFGLVIEDIADFLDRDECAGSFDVVLLDAYDGEGRVPAHLRDPENKFVQKVLGSVRPNSGCIVANLWNSEDRAEFSRERRELEEFRKQLAAGGASARADVTVSGQENNVVVLAASGAAGGGHLASGALRRSLVEIVKAHPGVGASLVPPEHFAATEPY</sequence>
<evidence type="ECO:0000313" key="4">
    <source>
        <dbReference type="Proteomes" id="UP000002009"/>
    </source>
</evidence>
<dbReference type="GO" id="GO:0005694">
    <property type="term" value="C:chromosome"/>
    <property type="evidence" value="ECO:0007669"/>
    <property type="project" value="TreeGrafter"/>
</dbReference>
<proteinExistence type="predicted"/>
<dbReference type="InterPro" id="IPR003409">
    <property type="entry name" value="MORN"/>
</dbReference>
<keyword evidence="1" id="KW-0677">Repeat</keyword>
<feature type="region of interest" description="Disordered" evidence="2">
    <location>
        <begin position="442"/>
        <end position="468"/>
    </location>
</feature>
<dbReference type="EMBL" id="CP001324">
    <property type="protein sequence ID" value="ACO62121.1"/>
    <property type="molecule type" value="Genomic_DNA"/>
</dbReference>
<dbReference type="GO" id="GO:0003682">
    <property type="term" value="F:chromatin binding"/>
    <property type="evidence" value="ECO:0007669"/>
    <property type="project" value="TreeGrafter"/>
</dbReference>
<dbReference type="Pfam" id="PF02493">
    <property type="entry name" value="MORN"/>
    <property type="match status" value="4"/>
</dbReference>
<feature type="region of interest" description="Disordered" evidence="2">
    <location>
        <begin position="260"/>
        <end position="283"/>
    </location>
</feature>
<feature type="region of interest" description="Disordered" evidence="2">
    <location>
        <begin position="28"/>
        <end position="47"/>
    </location>
</feature>
<dbReference type="SUPFAM" id="SSF53335">
    <property type="entry name" value="S-adenosyl-L-methionine-dependent methyltransferases"/>
    <property type="match status" value="1"/>
</dbReference>
<protein>
    <submittedName>
        <fullName evidence="3">Uncharacterized protein</fullName>
    </submittedName>
</protein>
<reference evidence="3 4" key="1">
    <citation type="journal article" date="2009" name="Science">
        <title>Green evolution and dynamic adaptations revealed by genomes of the marine picoeukaryotes Micromonas.</title>
        <authorList>
            <person name="Worden A.Z."/>
            <person name="Lee J.H."/>
            <person name="Mock T."/>
            <person name="Rouze P."/>
            <person name="Simmons M.P."/>
            <person name="Aerts A.L."/>
            <person name="Allen A.E."/>
            <person name="Cuvelier M.L."/>
            <person name="Derelle E."/>
            <person name="Everett M.V."/>
            <person name="Foulon E."/>
            <person name="Grimwood J."/>
            <person name="Gundlach H."/>
            <person name="Henrissat B."/>
            <person name="Napoli C."/>
            <person name="McDonald S.M."/>
            <person name="Parker M.S."/>
            <person name="Rombauts S."/>
            <person name="Salamov A."/>
            <person name="Von Dassow P."/>
            <person name="Badger J.H."/>
            <person name="Coutinho P.M."/>
            <person name="Demir E."/>
            <person name="Dubchak I."/>
            <person name="Gentemann C."/>
            <person name="Eikrem W."/>
            <person name="Gready J.E."/>
            <person name="John U."/>
            <person name="Lanier W."/>
            <person name="Lindquist E.A."/>
            <person name="Lucas S."/>
            <person name="Mayer K.F."/>
            <person name="Moreau H."/>
            <person name="Not F."/>
            <person name="Otillar R."/>
            <person name="Panaud O."/>
            <person name="Pangilinan J."/>
            <person name="Paulsen I."/>
            <person name="Piegu B."/>
            <person name="Poliakov A."/>
            <person name="Robbens S."/>
            <person name="Schmutz J."/>
            <person name="Toulza E."/>
            <person name="Wyss T."/>
            <person name="Zelensky A."/>
            <person name="Zhou K."/>
            <person name="Armbrust E.V."/>
            <person name="Bhattacharya D."/>
            <person name="Goodenough U.W."/>
            <person name="Van de Peer Y."/>
            <person name="Grigoriev I.V."/>
        </authorList>
    </citation>
    <scope>NUCLEOTIDE SEQUENCE [LARGE SCALE GENOMIC DNA]</scope>
    <source>
        <strain evidence="4">RCC299 / NOUM17</strain>
    </source>
</reference>
<dbReference type="RefSeq" id="XP_002500863.1">
    <property type="nucleotide sequence ID" value="XM_002500817.1"/>
</dbReference>
<feature type="compositionally biased region" description="Basic and acidic residues" evidence="2">
    <location>
        <begin position="28"/>
        <end position="40"/>
    </location>
</feature>
<feature type="compositionally biased region" description="Basic and acidic residues" evidence="2">
    <location>
        <begin position="260"/>
        <end position="270"/>
    </location>
</feature>
<dbReference type="InParanoid" id="C1E173"/>
<dbReference type="KEGG" id="mis:MICPUN_99353"/>
<dbReference type="eggNOG" id="KOG1079">
    <property type="taxonomic scope" value="Eukaryota"/>
</dbReference>
<dbReference type="Proteomes" id="UP000002009">
    <property type="component" value="Chromosome 3"/>
</dbReference>
<dbReference type="AlphaFoldDB" id="C1E173"/>
<dbReference type="GeneID" id="8242052"/>
<evidence type="ECO:0000256" key="1">
    <source>
        <dbReference type="ARBA" id="ARBA00022737"/>
    </source>
</evidence>
<dbReference type="InterPro" id="IPR029063">
    <property type="entry name" value="SAM-dependent_MTases_sf"/>
</dbReference>
<feature type="compositionally biased region" description="Acidic residues" evidence="2">
    <location>
        <begin position="75"/>
        <end position="87"/>
    </location>
</feature>
<dbReference type="SMART" id="SM00698">
    <property type="entry name" value="MORN"/>
    <property type="match status" value="3"/>
</dbReference>
<dbReference type="GO" id="GO:0016020">
    <property type="term" value="C:membrane"/>
    <property type="evidence" value="ECO:0007669"/>
    <property type="project" value="UniProtKB-ARBA"/>
</dbReference>
<accession>C1E173</accession>